<dbReference type="SUPFAM" id="SSF64288">
    <property type="entry name" value="Chorismate lyase-like"/>
    <property type="match status" value="1"/>
</dbReference>
<dbReference type="Pfam" id="PF00392">
    <property type="entry name" value="GntR"/>
    <property type="match status" value="1"/>
</dbReference>
<sequence length="242" mass="27916">MINKNSSVPLYDQLVDILVNEINTKLKTNEKMMSEREICQKYDVSRTTVRLALSELENMGYIYKRHGKGTFVAALSQGKQNLMDNYSFTDQMRESGKAPQTKVLFFKIVLSNQYISDKMGVDLGTEVYRLKRLRLADGIPMMVETSYIPVKEFQGLEESRIAKKPLYEIFKEDYNELVKVADEEFSASLLTDKEALLLESEDDGACLRLKRTSYNKANIVIEFTLSTARSDQFVYKVRHIQQ</sequence>
<dbReference type="Proteomes" id="UP001290462">
    <property type="component" value="Unassembled WGS sequence"/>
</dbReference>
<dbReference type="AlphaFoldDB" id="A0AAW9JSI4"/>
<dbReference type="SMART" id="SM00345">
    <property type="entry name" value="HTH_GNTR"/>
    <property type="match status" value="1"/>
</dbReference>
<dbReference type="InterPro" id="IPR000524">
    <property type="entry name" value="Tscrpt_reg_HTH_GntR"/>
</dbReference>
<dbReference type="SMART" id="SM00866">
    <property type="entry name" value="UTRA"/>
    <property type="match status" value="1"/>
</dbReference>
<dbReference type="GO" id="GO:0003700">
    <property type="term" value="F:DNA-binding transcription factor activity"/>
    <property type="evidence" value="ECO:0007669"/>
    <property type="project" value="InterPro"/>
</dbReference>
<name>A0AAW9JSI4_CARML</name>
<reference evidence="5" key="1">
    <citation type="submission" date="2023-08" db="EMBL/GenBank/DDBJ databases">
        <title>Genomic characterization of piscicolin 126 produced by Carnobacterium maltaromaticum CM22 strain isolated from salmon (Salmo salar).</title>
        <authorList>
            <person name="Gonzalez-Gragera E."/>
            <person name="Garcia-Lopez J.D."/>
            <person name="Teso-Perez C."/>
            <person name="Gimenez-Hernandez I."/>
            <person name="Peralta-Sanchez J.M."/>
            <person name="Valdivia E."/>
            <person name="Montalban-Lopez M."/>
            <person name="Martin-Platero A.M."/>
            <person name="Banos A."/>
            <person name="Martinez-Bueno M."/>
        </authorList>
    </citation>
    <scope>NUCLEOTIDE SEQUENCE</scope>
    <source>
        <strain evidence="5">CM22</strain>
    </source>
</reference>
<dbReference type="PANTHER" id="PTHR44846:SF1">
    <property type="entry name" value="MANNOSYL-D-GLYCERATE TRANSPORT_METABOLISM SYSTEM REPRESSOR MNGR-RELATED"/>
    <property type="match status" value="1"/>
</dbReference>
<dbReference type="Gene3D" id="1.10.10.10">
    <property type="entry name" value="Winged helix-like DNA-binding domain superfamily/Winged helix DNA-binding domain"/>
    <property type="match status" value="1"/>
</dbReference>
<evidence type="ECO:0000259" key="4">
    <source>
        <dbReference type="PROSITE" id="PS50949"/>
    </source>
</evidence>
<dbReference type="PANTHER" id="PTHR44846">
    <property type="entry name" value="MANNOSYL-D-GLYCERATE TRANSPORT/METABOLISM SYSTEM REPRESSOR MNGR-RELATED"/>
    <property type="match status" value="1"/>
</dbReference>
<dbReference type="EMBL" id="JAVBVO010000003">
    <property type="protein sequence ID" value="MDZ5758573.1"/>
    <property type="molecule type" value="Genomic_DNA"/>
</dbReference>
<dbReference type="RefSeq" id="WP_010054696.1">
    <property type="nucleotide sequence ID" value="NZ_CAJGUR010000058.1"/>
</dbReference>
<keyword evidence="2" id="KW-0238">DNA-binding</keyword>
<dbReference type="GO" id="GO:0045892">
    <property type="term" value="P:negative regulation of DNA-templated transcription"/>
    <property type="evidence" value="ECO:0007669"/>
    <property type="project" value="TreeGrafter"/>
</dbReference>
<dbReference type="PROSITE" id="PS50949">
    <property type="entry name" value="HTH_GNTR"/>
    <property type="match status" value="1"/>
</dbReference>
<dbReference type="InterPro" id="IPR028978">
    <property type="entry name" value="Chorismate_lyase_/UTRA_dom_sf"/>
</dbReference>
<dbReference type="InterPro" id="IPR036388">
    <property type="entry name" value="WH-like_DNA-bd_sf"/>
</dbReference>
<dbReference type="InterPro" id="IPR036390">
    <property type="entry name" value="WH_DNA-bd_sf"/>
</dbReference>
<dbReference type="PRINTS" id="PR00035">
    <property type="entry name" value="HTHGNTR"/>
</dbReference>
<keyword evidence="1" id="KW-0805">Transcription regulation</keyword>
<dbReference type="GO" id="GO:0003677">
    <property type="term" value="F:DNA binding"/>
    <property type="evidence" value="ECO:0007669"/>
    <property type="project" value="UniProtKB-KW"/>
</dbReference>
<evidence type="ECO:0000256" key="2">
    <source>
        <dbReference type="ARBA" id="ARBA00023125"/>
    </source>
</evidence>
<evidence type="ECO:0000313" key="6">
    <source>
        <dbReference type="Proteomes" id="UP001290462"/>
    </source>
</evidence>
<feature type="domain" description="HTH gntR-type" evidence="4">
    <location>
        <begin position="8"/>
        <end position="75"/>
    </location>
</feature>
<proteinExistence type="predicted"/>
<accession>A0AAW9JSI4</accession>
<dbReference type="CDD" id="cd07377">
    <property type="entry name" value="WHTH_GntR"/>
    <property type="match status" value="1"/>
</dbReference>
<dbReference type="Pfam" id="PF07702">
    <property type="entry name" value="UTRA"/>
    <property type="match status" value="1"/>
</dbReference>
<dbReference type="InterPro" id="IPR050679">
    <property type="entry name" value="Bact_HTH_transcr_reg"/>
</dbReference>
<evidence type="ECO:0000256" key="1">
    <source>
        <dbReference type="ARBA" id="ARBA00023015"/>
    </source>
</evidence>
<gene>
    <name evidence="5" type="ORF">RAK27_07825</name>
</gene>
<organism evidence="5 6">
    <name type="scientific">Carnobacterium maltaromaticum</name>
    <name type="common">Carnobacterium piscicola</name>
    <dbReference type="NCBI Taxonomy" id="2751"/>
    <lineage>
        <taxon>Bacteria</taxon>
        <taxon>Bacillati</taxon>
        <taxon>Bacillota</taxon>
        <taxon>Bacilli</taxon>
        <taxon>Lactobacillales</taxon>
        <taxon>Carnobacteriaceae</taxon>
        <taxon>Carnobacterium</taxon>
    </lineage>
</organism>
<comment type="caution">
    <text evidence="5">The sequence shown here is derived from an EMBL/GenBank/DDBJ whole genome shotgun (WGS) entry which is preliminary data.</text>
</comment>
<keyword evidence="3" id="KW-0804">Transcription</keyword>
<evidence type="ECO:0000256" key="3">
    <source>
        <dbReference type="ARBA" id="ARBA00023163"/>
    </source>
</evidence>
<dbReference type="Gene3D" id="3.40.1410.10">
    <property type="entry name" value="Chorismate lyase-like"/>
    <property type="match status" value="1"/>
</dbReference>
<evidence type="ECO:0000313" key="5">
    <source>
        <dbReference type="EMBL" id="MDZ5758573.1"/>
    </source>
</evidence>
<dbReference type="SUPFAM" id="SSF46785">
    <property type="entry name" value="Winged helix' DNA-binding domain"/>
    <property type="match status" value="1"/>
</dbReference>
<dbReference type="InterPro" id="IPR011663">
    <property type="entry name" value="UTRA"/>
</dbReference>
<protein>
    <submittedName>
        <fullName evidence="5">GntR family transcriptional regulator</fullName>
    </submittedName>
</protein>